<proteinExistence type="predicted"/>
<dbReference type="RefSeq" id="WP_256398837.1">
    <property type="nucleotide sequence ID" value="NZ_JANHJR010000001.1"/>
</dbReference>
<keyword evidence="3" id="KW-1185">Reference proteome</keyword>
<feature type="transmembrane region" description="Helical" evidence="1">
    <location>
        <begin position="12"/>
        <end position="30"/>
    </location>
</feature>
<feature type="transmembrane region" description="Helical" evidence="1">
    <location>
        <begin position="97"/>
        <end position="115"/>
    </location>
</feature>
<reference evidence="2 3" key="1">
    <citation type="journal article" date="2019" name="Int. J. Syst. Evol. Microbiol.">
        <title>The Global Catalogue of Microorganisms (GCM) 10K type strain sequencing project: providing services to taxonomists for standard genome sequencing and annotation.</title>
        <authorList>
            <consortium name="The Broad Institute Genomics Platform"/>
            <consortium name="The Broad Institute Genome Sequencing Center for Infectious Disease"/>
            <person name="Wu L."/>
            <person name="Ma J."/>
        </authorList>
    </citation>
    <scope>NUCLEOTIDE SEQUENCE [LARGE SCALE GENOMIC DNA]</scope>
    <source>
        <strain evidence="2 3">CGMCC 1.10390</strain>
    </source>
</reference>
<keyword evidence="1" id="KW-0472">Membrane</keyword>
<evidence type="ECO:0000313" key="2">
    <source>
        <dbReference type="EMBL" id="MFD1645647.1"/>
    </source>
</evidence>
<dbReference type="AlphaFoldDB" id="A0ABD6DI06"/>
<dbReference type="Proteomes" id="UP001597034">
    <property type="component" value="Unassembled WGS sequence"/>
</dbReference>
<feature type="transmembrane region" description="Helical" evidence="1">
    <location>
        <begin position="66"/>
        <end position="85"/>
    </location>
</feature>
<evidence type="ECO:0000256" key="1">
    <source>
        <dbReference type="SAM" id="Phobius"/>
    </source>
</evidence>
<protein>
    <recommendedName>
        <fullName evidence="4">PH domain-containing protein</fullName>
    </recommendedName>
</protein>
<accession>A0ABD6DI06</accession>
<sequence length="286" mass="30691">MPSLDLKLGLAAGSYVGLLVAFATGLLVDASVFDPTVQATGLLACLLVGGVFAYRPTLAAPVVERHVLSAVLALHVAGILALLAVAGTDEATGAHPLVFPFIVSAAVGLVAFVLLRDRHVETVFGGEVASVSWYGGPHDRTVRRMRIVAILAGVTVVGAPLVGFAVIPHRASWIESTRAWALLAEVGPTIIGGVLGASIGTFLVTDRDRRFTVYDGGIVVQTGRSGLRSRLPWWYIRGYELTARELVVHTWFPLQAYRFDRAHFEQPDRVADILAEYVPESEATWL</sequence>
<feature type="transmembrane region" description="Helical" evidence="1">
    <location>
        <begin position="147"/>
        <end position="167"/>
    </location>
</feature>
<evidence type="ECO:0008006" key="4">
    <source>
        <dbReference type="Google" id="ProtNLM"/>
    </source>
</evidence>
<feature type="transmembrane region" description="Helical" evidence="1">
    <location>
        <begin position="36"/>
        <end position="54"/>
    </location>
</feature>
<gene>
    <name evidence="2" type="ORF">ACFSBL_08135</name>
</gene>
<comment type="caution">
    <text evidence="2">The sequence shown here is derived from an EMBL/GenBank/DDBJ whole genome shotgun (WGS) entry which is preliminary data.</text>
</comment>
<keyword evidence="1" id="KW-0812">Transmembrane</keyword>
<evidence type="ECO:0000313" key="3">
    <source>
        <dbReference type="Proteomes" id="UP001597034"/>
    </source>
</evidence>
<dbReference type="EMBL" id="JBHUDO010000002">
    <property type="protein sequence ID" value="MFD1645647.1"/>
    <property type="molecule type" value="Genomic_DNA"/>
</dbReference>
<name>A0ABD6DI06_9EURY</name>
<keyword evidence="1" id="KW-1133">Transmembrane helix</keyword>
<feature type="transmembrane region" description="Helical" evidence="1">
    <location>
        <begin position="179"/>
        <end position="204"/>
    </location>
</feature>
<organism evidence="2 3">
    <name type="scientific">Haloarchaeobius litoreus</name>
    <dbReference type="NCBI Taxonomy" id="755306"/>
    <lineage>
        <taxon>Archaea</taxon>
        <taxon>Methanobacteriati</taxon>
        <taxon>Methanobacteriota</taxon>
        <taxon>Stenosarchaea group</taxon>
        <taxon>Halobacteria</taxon>
        <taxon>Halobacteriales</taxon>
        <taxon>Halorubellaceae</taxon>
        <taxon>Haloarchaeobius</taxon>
    </lineage>
</organism>